<evidence type="ECO:0000313" key="3">
    <source>
        <dbReference type="Proteomes" id="UP001521222"/>
    </source>
</evidence>
<evidence type="ECO:0000313" key="2">
    <source>
        <dbReference type="EMBL" id="KAL1596085.1"/>
    </source>
</evidence>
<dbReference type="Proteomes" id="UP001521222">
    <property type="component" value="Unassembled WGS sequence"/>
</dbReference>
<name>A0ABR3QV88_9PLEO</name>
<proteinExistence type="predicted"/>
<feature type="compositionally biased region" description="Polar residues" evidence="1">
    <location>
        <begin position="9"/>
        <end position="24"/>
    </location>
</feature>
<reference evidence="2 3" key="1">
    <citation type="submission" date="2024-02" db="EMBL/GenBank/DDBJ databases">
        <title>De novo assembly and annotation of 12 fungi associated with fruit tree decline syndrome in Ontario, Canada.</title>
        <authorList>
            <person name="Sulman M."/>
            <person name="Ellouze W."/>
            <person name="Ilyukhin E."/>
        </authorList>
    </citation>
    <scope>NUCLEOTIDE SEQUENCE [LARGE SCALE GENOMIC DNA]</scope>
    <source>
        <strain evidence="2 3">M97-236</strain>
    </source>
</reference>
<keyword evidence="3" id="KW-1185">Reference proteome</keyword>
<comment type="caution">
    <text evidence="2">The sequence shown here is derived from an EMBL/GenBank/DDBJ whole genome shotgun (WGS) entry which is preliminary data.</text>
</comment>
<organism evidence="2 3">
    <name type="scientific">Nothophoma quercina</name>
    <dbReference type="NCBI Taxonomy" id="749835"/>
    <lineage>
        <taxon>Eukaryota</taxon>
        <taxon>Fungi</taxon>
        <taxon>Dikarya</taxon>
        <taxon>Ascomycota</taxon>
        <taxon>Pezizomycotina</taxon>
        <taxon>Dothideomycetes</taxon>
        <taxon>Pleosporomycetidae</taxon>
        <taxon>Pleosporales</taxon>
        <taxon>Pleosporineae</taxon>
        <taxon>Didymellaceae</taxon>
        <taxon>Nothophoma</taxon>
    </lineage>
</organism>
<feature type="region of interest" description="Disordered" evidence="1">
    <location>
        <begin position="1"/>
        <end position="31"/>
    </location>
</feature>
<gene>
    <name evidence="2" type="ORF">SLS59_008074</name>
</gene>
<dbReference type="EMBL" id="JAKIXB020000030">
    <property type="protein sequence ID" value="KAL1596085.1"/>
    <property type="molecule type" value="Genomic_DNA"/>
</dbReference>
<protein>
    <submittedName>
        <fullName evidence="2">Uncharacterized protein</fullName>
    </submittedName>
</protein>
<sequence length="234" mass="27005">MDPSGDLSPDSSTMLRKQNSALENENQKQRTDLEMMHRLLKQQFRMRQSATIGVDISLEKQCQTIQADISKNQKTISGQKPTVEDKRRENTNQVNATTIVSLEFDQTSPFANPVNEQDGMYRFYNSPRKNDVYGPEKFIPVITNSQRFTVGRALVTTGSMLDTHDTIARIQCSKEIFGQHKPWFYTRTLNVSKHFDVHCMLRLIQLYVFGERICDNILSKYSITLLMNERTVVD</sequence>
<evidence type="ECO:0000256" key="1">
    <source>
        <dbReference type="SAM" id="MobiDB-lite"/>
    </source>
</evidence>
<accession>A0ABR3QV88</accession>